<evidence type="ECO:0000313" key="1">
    <source>
        <dbReference type="EMBL" id="VVD01850.1"/>
    </source>
</evidence>
<reference evidence="1 2" key="1">
    <citation type="submission" date="2017-07" db="EMBL/GenBank/DDBJ databases">
        <authorList>
            <person name="Talla V."/>
            <person name="Backstrom N."/>
        </authorList>
    </citation>
    <scope>NUCLEOTIDE SEQUENCE [LARGE SCALE GENOMIC DNA]</scope>
</reference>
<dbReference type="GO" id="GO:0004930">
    <property type="term" value="F:G protein-coupled receptor activity"/>
    <property type="evidence" value="ECO:0007669"/>
    <property type="project" value="InterPro"/>
</dbReference>
<dbReference type="Proteomes" id="UP000324832">
    <property type="component" value="Unassembled WGS sequence"/>
</dbReference>
<dbReference type="GO" id="GO:0016020">
    <property type="term" value="C:membrane"/>
    <property type="evidence" value="ECO:0007669"/>
    <property type="project" value="InterPro"/>
</dbReference>
<organism evidence="1 2">
    <name type="scientific">Leptidea sinapis</name>
    <dbReference type="NCBI Taxonomy" id="189913"/>
    <lineage>
        <taxon>Eukaryota</taxon>
        <taxon>Metazoa</taxon>
        <taxon>Ecdysozoa</taxon>
        <taxon>Arthropoda</taxon>
        <taxon>Hexapoda</taxon>
        <taxon>Insecta</taxon>
        <taxon>Pterygota</taxon>
        <taxon>Neoptera</taxon>
        <taxon>Endopterygota</taxon>
        <taxon>Lepidoptera</taxon>
        <taxon>Glossata</taxon>
        <taxon>Ditrysia</taxon>
        <taxon>Papilionoidea</taxon>
        <taxon>Pieridae</taxon>
        <taxon>Dismorphiinae</taxon>
        <taxon>Leptidea</taxon>
    </lineage>
</organism>
<dbReference type="InterPro" id="IPR036445">
    <property type="entry name" value="GPCR_2_extracell_dom_sf"/>
</dbReference>
<name>A0A5E4QUM5_9NEOP</name>
<gene>
    <name evidence="1" type="ORF">LSINAPIS_LOCUS12176</name>
</gene>
<keyword evidence="2" id="KW-1185">Reference proteome</keyword>
<dbReference type="Gene3D" id="4.10.1240.10">
    <property type="entry name" value="GPCR, family 2, extracellular hormone receptor domain"/>
    <property type="match status" value="1"/>
</dbReference>
<dbReference type="EMBL" id="FZQP02005555">
    <property type="protein sequence ID" value="VVD01850.1"/>
    <property type="molecule type" value="Genomic_DNA"/>
</dbReference>
<dbReference type="SUPFAM" id="SSF111418">
    <property type="entry name" value="Hormone receptor domain"/>
    <property type="match status" value="1"/>
</dbReference>
<evidence type="ECO:0008006" key="3">
    <source>
        <dbReference type="Google" id="ProtNLM"/>
    </source>
</evidence>
<proteinExistence type="predicted"/>
<sequence>MVLENVKSYVLAYTNDDFLNLDHNVWHQRYPRLALKTNDQLICQKPNIYICEVKQDGNCACYPFDPAFEEVAAAVRNAVVPAAQGRWEKCFYEASDCCSHYMNKEDCATTFDGWTCWLPGELGTTAYAVFQQQKVLSKRNVGDSD</sequence>
<protein>
    <recommendedName>
        <fullName evidence="3">G-protein coupled receptors family 2 profile 1 domain-containing protein</fullName>
    </recommendedName>
</protein>
<evidence type="ECO:0000313" key="2">
    <source>
        <dbReference type="Proteomes" id="UP000324832"/>
    </source>
</evidence>
<dbReference type="AlphaFoldDB" id="A0A5E4QUM5"/>
<accession>A0A5E4QUM5</accession>